<dbReference type="OrthoDB" id="2499661at2759"/>
<comment type="caution">
    <text evidence="3">The sequence shown here is derived from an EMBL/GenBank/DDBJ whole genome shotgun (WGS) entry which is preliminary data.</text>
</comment>
<sequence length="269" mass="29645">MIKPRLKVLFLILLRETQVIVTIATALAILHLRTAHSIWFGLGAISATISAKLLKRFIRQPRPIESNKGTYGMPSTHSSSISFFGIYLFLCCLLLPLHFRLIPLVSPFLSSQTLLSLLDQADEPSSSSRLLRTFAGLSFLIASAIVCWSRVKLGYHTPSQVLAGALIGSIFGTFWFSLWAGFKLDSNQSSSNIISAQRSSLGEWGDELERVAEDSSYILLEAWQMRDGGLLWDGLGRPGLNALSRMLGFGDWFKSGDQMSDGVKPLGFS</sequence>
<dbReference type="PANTHER" id="PTHR14969">
    <property type="entry name" value="SPHINGOSINE-1-PHOSPHATE PHOSPHOHYDROLASE"/>
    <property type="match status" value="1"/>
</dbReference>
<keyword evidence="1" id="KW-0812">Transmembrane</keyword>
<protein>
    <recommendedName>
        <fullName evidence="2">Phosphatidic acid phosphatase type 2/haloperoxidase domain-containing protein</fullName>
    </recommendedName>
</protein>
<name>A0A9P6N5C6_9BASI</name>
<feature type="transmembrane region" description="Helical" evidence="1">
    <location>
        <begin position="161"/>
        <end position="182"/>
    </location>
</feature>
<feature type="transmembrane region" description="Helical" evidence="1">
    <location>
        <begin position="130"/>
        <end position="149"/>
    </location>
</feature>
<feature type="domain" description="Phosphatidic acid phosphatase type 2/haloperoxidase" evidence="2">
    <location>
        <begin position="37"/>
        <end position="176"/>
    </location>
</feature>
<keyword evidence="1" id="KW-1133">Transmembrane helix</keyword>
<keyword evidence="1" id="KW-0472">Membrane</keyword>
<dbReference type="Pfam" id="PF01569">
    <property type="entry name" value="PAP2"/>
    <property type="match status" value="1"/>
</dbReference>
<dbReference type="Proteomes" id="UP000886653">
    <property type="component" value="Unassembled WGS sequence"/>
</dbReference>
<keyword evidence="4" id="KW-1185">Reference proteome</keyword>
<feature type="transmembrane region" description="Helical" evidence="1">
    <location>
        <begin position="38"/>
        <end position="58"/>
    </location>
</feature>
<gene>
    <name evidence="3" type="ORF">CROQUDRAFT_666425</name>
</gene>
<organism evidence="3 4">
    <name type="scientific">Cronartium quercuum f. sp. fusiforme G11</name>
    <dbReference type="NCBI Taxonomy" id="708437"/>
    <lineage>
        <taxon>Eukaryota</taxon>
        <taxon>Fungi</taxon>
        <taxon>Dikarya</taxon>
        <taxon>Basidiomycota</taxon>
        <taxon>Pucciniomycotina</taxon>
        <taxon>Pucciniomycetes</taxon>
        <taxon>Pucciniales</taxon>
        <taxon>Coleosporiaceae</taxon>
        <taxon>Cronartium</taxon>
    </lineage>
</organism>
<feature type="transmembrane region" description="Helical" evidence="1">
    <location>
        <begin position="79"/>
        <end position="99"/>
    </location>
</feature>
<dbReference type="Gene3D" id="1.20.144.10">
    <property type="entry name" value="Phosphatidic acid phosphatase type 2/haloperoxidase"/>
    <property type="match status" value="1"/>
</dbReference>
<dbReference type="EMBL" id="MU167578">
    <property type="protein sequence ID" value="KAG0139484.1"/>
    <property type="molecule type" value="Genomic_DNA"/>
</dbReference>
<accession>A0A9P6N5C6</accession>
<evidence type="ECO:0000313" key="3">
    <source>
        <dbReference type="EMBL" id="KAG0139484.1"/>
    </source>
</evidence>
<reference evidence="3" key="1">
    <citation type="submission" date="2013-11" db="EMBL/GenBank/DDBJ databases">
        <title>Genome sequence of the fusiform rust pathogen reveals effectors for host alternation and coevolution with pine.</title>
        <authorList>
            <consortium name="DOE Joint Genome Institute"/>
            <person name="Smith K."/>
            <person name="Pendleton A."/>
            <person name="Kubisiak T."/>
            <person name="Anderson C."/>
            <person name="Salamov A."/>
            <person name="Aerts A."/>
            <person name="Riley R."/>
            <person name="Clum A."/>
            <person name="Lindquist E."/>
            <person name="Ence D."/>
            <person name="Campbell M."/>
            <person name="Kronenberg Z."/>
            <person name="Feau N."/>
            <person name="Dhillon B."/>
            <person name="Hamelin R."/>
            <person name="Burleigh J."/>
            <person name="Smith J."/>
            <person name="Yandell M."/>
            <person name="Nelson C."/>
            <person name="Grigoriev I."/>
            <person name="Davis J."/>
        </authorList>
    </citation>
    <scope>NUCLEOTIDE SEQUENCE</scope>
    <source>
        <strain evidence="3">G11</strain>
    </source>
</reference>
<dbReference type="InterPro" id="IPR036938">
    <property type="entry name" value="PAP2/HPO_sf"/>
</dbReference>
<dbReference type="GO" id="GO:0042392">
    <property type="term" value="F:sphingosine-1-phosphate phosphatase activity"/>
    <property type="evidence" value="ECO:0007669"/>
    <property type="project" value="TreeGrafter"/>
</dbReference>
<evidence type="ECO:0000259" key="2">
    <source>
        <dbReference type="SMART" id="SM00014"/>
    </source>
</evidence>
<proteinExistence type="predicted"/>
<dbReference type="InterPro" id="IPR000326">
    <property type="entry name" value="PAP2/HPO"/>
</dbReference>
<dbReference type="SUPFAM" id="SSF48317">
    <property type="entry name" value="Acid phosphatase/Vanadium-dependent haloperoxidase"/>
    <property type="match status" value="1"/>
</dbReference>
<dbReference type="SMART" id="SM00014">
    <property type="entry name" value="acidPPc"/>
    <property type="match status" value="1"/>
</dbReference>
<evidence type="ECO:0000256" key="1">
    <source>
        <dbReference type="SAM" id="Phobius"/>
    </source>
</evidence>
<dbReference type="AlphaFoldDB" id="A0A9P6N5C6"/>
<feature type="transmembrane region" description="Helical" evidence="1">
    <location>
        <begin position="12"/>
        <end position="32"/>
    </location>
</feature>
<evidence type="ECO:0000313" key="4">
    <source>
        <dbReference type="Proteomes" id="UP000886653"/>
    </source>
</evidence>
<dbReference type="PANTHER" id="PTHR14969:SF13">
    <property type="entry name" value="AT30094P"/>
    <property type="match status" value="1"/>
</dbReference>